<dbReference type="EMBL" id="JAMSHJ010000004">
    <property type="protein sequence ID" value="KAI5420072.1"/>
    <property type="molecule type" value="Genomic_DNA"/>
</dbReference>
<protein>
    <submittedName>
        <fullName evidence="1">Uncharacterized protein</fullName>
    </submittedName>
</protein>
<evidence type="ECO:0000313" key="1">
    <source>
        <dbReference type="EMBL" id="KAI5420072.1"/>
    </source>
</evidence>
<gene>
    <name evidence="1" type="ORF">KIW84_044026</name>
</gene>
<dbReference type="Gramene" id="Psat04G0402600-T1">
    <property type="protein sequence ID" value="KAI5420072.1"/>
    <property type="gene ID" value="KIW84_044026"/>
</dbReference>
<comment type="caution">
    <text evidence="1">The sequence shown here is derived from an EMBL/GenBank/DDBJ whole genome shotgun (WGS) entry which is preliminary data.</text>
</comment>
<proteinExistence type="predicted"/>
<name>A0A9D4XH32_PEA</name>
<evidence type="ECO:0000313" key="2">
    <source>
        <dbReference type="Proteomes" id="UP001058974"/>
    </source>
</evidence>
<keyword evidence="2" id="KW-1185">Reference proteome</keyword>
<dbReference type="Proteomes" id="UP001058974">
    <property type="component" value="Chromosome 4"/>
</dbReference>
<dbReference type="AlphaFoldDB" id="A0A9D4XH32"/>
<accession>A0A9D4XH32</accession>
<organism evidence="1 2">
    <name type="scientific">Pisum sativum</name>
    <name type="common">Garden pea</name>
    <name type="synonym">Lathyrus oleraceus</name>
    <dbReference type="NCBI Taxonomy" id="3888"/>
    <lineage>
        <taxon>Eukaryota</taxon>
        <taxon>Viridiplantae</taxon>
        <taxon>Streptophyta</taxon>
        <taxon>Embryophyta</taxon>
        <taxon>Tracheophyta</taxon>
        <taxon>Spermatophyta</taxon>
        <taxon>Magnoliopsida</taxon>
        <taxon>eudicotyledons</taxon>
        <taxon>Gunneridae</taxon>
        <taxon>Pentapetalae</taxon>
        <taxon>rosids</taxon>
        <taxon>fabids</taxon>
        <taxon>Fabales</taxon>
        <taxon>Fabaceae</taxon>
        <taxon>Papilionoideae</taxon>
        <taxon>50 kb inversion clade</taxon>
        <taxon>NPAAA clade</taxon>
        <taxon>Hologalegina</taxon>
        <taxon>IRL clade</taxon>
        <taxon>Fabeae</taxon>
        <taxon>Lathyrus</taxon>
    </lineage>
</organism>
<sequence length="117" mass="13500">MVINGFMVYGAIDIANGEGAINISEDEIEMEIQIVTGGIEVWVDHECAQEMFRKKLWGGNFRVDYKRKASLTWFFDYFSIVYKEELYPIQVLSRYLSPSNKVGMQEIECEVEGSVKQ</sequence>
<reference evidence="1 2" key="1">
    <citation type="journal article" date="2022" name="Nat. Genet.">
        <title>Improved pea reference genome and pan-genome highlight genomic features and evolutionary characteristics.</title>
        <authorList>
            <person name="Yang T."/>
            <person name="Liu R."/>
            <person name="Luo Y."/>
            <person name="Hu S."/>
            <person name="Wang D."/>
            <person name="Wang C."/>
            <person name="Pandey M.K."/>
            <person name="Ge S."/>
            <person name="Xu Q."/>
            <person name="Li N."/>
            <person name="Li G."/>
            <person name="Huang Y."/>
            <person name="Saxena R.K."/>
            <person name="Ji Y."/>
            <person name="Li M."/>
            <person name="Yan X."/>
            <person name="He Y."/>
            <person name="Liu Y."/>
            <person name="Wang X."/>
            <person name="Xiang C."/>
            <person name="Varshney R.K."/>
            <person name="Ding H."/>
            <person name="Gao S."/>
            <person name="Zong X."/>
        </authorList>
    </citation>
    <scope>NUCLEOTIDE SEQUENCE [LARGE SCALE GENOMIC DNA]</scope>
    <source>
        <strain evidence="1 2">cv. Zhongwan 6</strain>
    </source>
</reference>